<dbReference type="PATRIC" id="fig|34073.19.peg.2926"/>
<dbReference type="RefSeq" id="WP_047784983.1">
    <property type="nucleotide sequence ID" value="NZ_JZWI01000013.1"/>
</dbReference>
<organism evidence="2 3">
    <name type="scientific">Variovorax paradoxus</name>
    <dbReference type="NCBI Taxonomy" id="34073"/>
    <lineage>
        <taxon>Bacteria</taxon>
        <taxon>Pseudomonadati</taxon>
        <taxon>Pseudomonadota</taxon>
        <taxon>Betaproteobacteria</taxon>
        <taxon>Burkholderiales</taxon>
        <taxon>Comamonadaceae</taxon>
        <taxon>Variovorax</taxon>
    </lineage>
</organism>
<dbReference type="InterPro" id="IPR013656">
    <property type="entry name" value="PAS_4"/>
</dbReference>
<sequence>MTGLQGIPVADLSGLIGAIYDCSLDPQRWAATCAMIAQRCDSVGGGICVHDLKQIQNDQLYVFGYEPEFLQKLGVQYAESPMAVADVVSNIGEVSALSMERFHLHDSRFYREVLQPYGVLDIIWFPALRTGGRMASLHASRSDKSPHYQQSDLGLFELLAPHVCRALAISDALDIQVLNSDALKRTLDGLAAGVFLAARDGRVVYMNTAAERQVRSGTAMRLVNNRLFPVYPAARAALTQAIQDSGRDGADMRTKDHAIGIPDGTGGGYVATLLPVADGRRAGILAPFAASVAVFIQDPVQAPLMPGEAFGRLHGLTGGELRVLMALSQGLGGIEAAGMLGVGEPTIRTHLQRIYSKTGTSKQGDLLRLLHHSTPPTRQQARLADPCAYEPVSSLPMTRRLP</sequence>
<comment type="caution">
    <text evidence="2">The sequence shown here is derived from an EMBL/GenBank/DDBJ whole genome shotgun (WGS) entry which is preliminary data.</text>
</comment>
<dbReference type="InterPro" id="IPR000792">
    <property type="entry name" value="Tscrpt_reg_LuxR_C"/>
</dbReference>
<dbReference type="Proteomes" id="UP000035170">
    <property type="component" value="Unassembled WGS sequence"/>
</dbReference>
<accession>A0A0H2M158</accession>
<gene>
    <name evidence="2" type="ORF">VPARA_28460</name>
</gene>
<name>A0A0H2M158_VARPD</name>
<keyword evidence="3" id="KW-1185">Reference proteome</keyword>
<dbReference type="SUPFAM" id="SSF46894">
    <property type="entry name" value="C-terminal effector domain of the bipartite response regulators"/>
    <property type="match status" value="1"/>
</dbReference>
<evidence type="ECO:0000259" key="1">
    <source>
        <dbReference type="SMART" id="SM00421"/>
    </source>
</evidence>
<dbReference type="Gene3D" id="3.30.450.20">
    <property type="entry name" value="PAS domain"/>
    <property type="match status" value="1"/>
</dbReference>
<dbReference type="GO" id="GO:0006355">
    <property type="term" value="P:regulation of DNA-templated transcription"/>
    <property type="evidence" value="ECO:0007669"/>
    <property type="project" value="InterPro"/>
</dbReference>
<evidence type="ECO:0000313" key="2">
    <source>
        <dbReference type="EMBL" id="KLN56163.1"/>
    </source>
</evidence>
<dbReference type="InterPro" id="IPR036388">
    <property type="entry name" value="WH-like_DNA-bd_sf"/>
</dbReference>
<protein>
    <recommendedName>
        <fullName evidence="1">HTH luxR-type domain-containing protein</fullName>
    </recommendedName>
</protein>
<dbReference type="GO" id="GO:0003677">
    <property type="term" value="F:DNA binding"/>
    <property type="evidence" value="ECO:0007669"/>
    <property type="project" value="InterPro"/>
</dbReference>
<dbReference type="SMART" id="SM00421">
    <property type="entry name" value="HTH_LUXR"/>
    <property type="match status" value="1"/>
</dbReference>
<dbReference type="Pfam" id="PF08448">
    <property type="entry name" value="PAS_4"/>
    <property type="match status" value="1"/>
</dbReference>
<dbReference type="AlphaFoldDB" id="A0A0H2M158"/>
<reference evidence="2 3" key="1">
    <citation type="submission" date="2015-03" db="EMBL/GenBank/DDBJ databases">
        <title>Genome sequence of Variovorax paradoxus TBEA6.</title>
        <authorList>
            <person name="Poehlein A."/>
            <person name="Schuldes J."/>
            <person name="Wuebbeler J.H."/>
            <person name="Hiessl S."/>
            <person name="Steinbuechel A."/>
            <person name="Daniel R."/>
        </authorList>
    </citation>
    <scope>NUCLEOTIDE SEQUENCE [LARGE SCALE GENOMIC DNA]</scope>
    <source>
        <strain evidence="2 3">TBEA6</strain>
    </source>
</reference>
<proteinExistence type="predicted"/>
<evidence type="ECO:0000313" key="3">
    <source>
        <dbReference type="Proteomes" id="UP000035170"/>
    </source>
</evidence>
<dbReference type="EMBL" id="JZWI01000013">
    <property type="protein sequence ID" value="KLN56163.1"/>
    <property type="molecule type" value="Genomic_DNA"/>
</dbReference>
<dbReference type="Gene3D" id="1.10.10.10">
    <property type="entry name" value="Winged helix-like DNA-binding domain superfamily/Winged helix DNA-binding domain"/>
    <property type="match status" value="1"/>
</dbReference>
<dbReference type="InterPro" id="IPR016032">
    <property type="entry name" value="Sig_transdc_resp-reg_C-effctor"/>
</dbReference>
<feature type="domain" description="HTH luxR-type" evidence="1">
    <location>
        <begin position="313"/>
        <end position="370"/>
    </location>
</feature>